<protein>
    <recommendedName>
        <fullName evidence="4">DUF3278 domain-containing protein</fullName>
    </recommendedName>
</protein>
<feature type="transmembrane region" description="Helical" evidence="1">
    <location>
        <begin position="121"/>
        <end position="140"/>
    </location>
</feature>
<feature type="transmembrane region" description="Helical" evidence="1">
    <location>
        <begin position="90"/>
        <end position="109"/>
    </location>
</feature>
<dbReference type="AlphaFoldDB" id="A0A0C2W946"/>
<keyword evidence="3" id="KW-1185">Reference proteome</keyword>
<reference evidence="2 3" key="1">
    <citation type="submission" date="2015-01" db="EMBL/GenBank/DDBJ databases">
        <title>Jeotgalibacillus campisalis genome sequencing.</title>
        <authorList>
            <person name="Goh K.M."/>
            <person name="Chan K.-G."/>
            <person name="Yaakop A.S."/>
            <person name="Ee R."/>
            <person name="Gan H.M."/>
            <person name="Chan C.S."/>
        </authorList>
    </citation>
    <scope>NUCLEOTIDE SEQUENCE [LARGE SCALE GENOMIC DNA]</scope>
    <source>
        <strain evidence="2 3">SF-57</strain>
    </source>
</reference>
<name>A0A0C2W946_9BACL</name>
<keyword evidence="1" id="KW-1133">Transmembrane helix</keyword>
<dbReference type="Proteomes" id="UP000031972">
    <property type="component" value="Unassembled WGS sequence"/>
</dbReference>
<evidence type="ECO:0008006" key="4">
    <source>
        <dbReference type="Google" id="ProtNLM"/>
    </source>
</evidence>
<keyword evidence="1" id="KW-0472">Membrane</keyword>
<gene>
    <name evidence="2" type="ORF">KR50_04350</name>
</gene>
<comment type="caution">
    <text evidence="2">The sequence shown here is derived from an EMBL/GenBank/DDBJ whole genome shotgun (WGS) entry which is preliminary data.</text>
</comment>
<feature type="transmembrane region" description="Helical" evidence="1">
    <location>
        <begin position="20"/>
        <end position="39"/>
    </location>
</feature>
<evidence type="ECO:0000313" key="2">
    <source>
        <dbReference type="EMBL" id="KIL53106.1"/>
    </source>
</evidence>
<dbReference type="OrthoDB" id="2429113at2"/>
<evidence type="ECO:0000313" key="3">
    <source>
        <dbReference type="Proteomes" id="UP000031972"/>
    </source>
</evidence>
<keyword evidence="1" id="KW-0812">Transmembrane</keyword>
<accession>A0A0C2W946</accession>
<sequence length="151" mass="17593">MKTWVSLLLPNDEYKEKKILAFLAEGGSILFLALIFLTIIKRYTKFDAETVLLIAVGVFILYISGRYILSGIEYTEVATEKAYVKERYVILVKSLSFILIFCCMYFIFIQFPATWSDWAEILGFLLTVFLLMFLSSYISLKRSYKKNKELI</sequence>
<dbReference type="PATRIC" id="fig|220754.4.peg.445"/>
<dbReference type="EMBL" id="JXRR01000001">
    <property type="protein sequence ID" value="KIL53106.1"/>
    <property type="molecule type" value="Genomic_DNA"/>
</dbReference>
<evidence type="ECO:0000256" key="1">
    <source>
        <dbReference type="SAM" id="Phobius"/>
    </source>
</evidence>
<feature type="transmembrane region" description="Helical" evidence="1">
    <location>
        <begin position="51"/>
        <end position="69"/>
    </location>
</feature>
<dbReference type="RefSeq" id="WP_041054163.1">
    <property type="nucleotide sequence ID" value="NZ_JXRR01000001.1"/>
</dbReference>
<organism evidence="2 3">
    <name type="scientific">Jeotgalibacillus campisalis</name>
    <dbReference type="NCBI Taxonomy" id="220754"/>
    <lineage>
        <taxon>Bacteria</taxon>
        <taxon>Bacillati</taxon>
        <taxon>Bacillota</taxon>
        <taxon>Bacilli</taxon>
        <taxon>Bacillales</taxon>
        <taxon>Caryophanaceae</taxon>
        <taxon>Jeotgalibacillus</taxon>
    </lineage>
</organism>
<proteinExistence type="predicted"/>